<sequence length="230" mass="26735">MQSLKTASQTHGTASVPWQDNNVDLHTILTRYFTKSLADPGKTKFGEDFTAFNLQRLAGLEIHWTDNLADHLRLIENDRKLCIFHHATFLRSQKNNIYPDGLIRETLRTLDLLFPCYDSKTEKWLNSLESAKSDAKLPDPALLDCDRMLSDDRRADKFSFWLDELLTLKEKFDQPRPASIAQFWYDRRNKVRWYTFCIAALVLCLIIFFGVVQSLEGALQVYKAYHPAKE</sequence>
<evidence type="ECO:0000313" key="2">
    <source>
        <dbReference type="EMBL" id="KAH7082051.1"/>
    </source>
</evidence>
<keyword evidence="1" id="KW-0472">Membrane</keyword>
<gene>
    <name evidence="2" type="ORF">FB567DRAFT_561946</name>
</gene>
<evidence type="ECO:0000313" key="3">
    <source>
        <dbReference type="Proteomes" id="UP000813461"/>
    </source>
</evidence>
<reference evidence="2" key="1">
    <citation type="journal article" date="2021" name="Nat. Commun.">
        <title>Genetic determinants of endophytism in the Arabidopsis root mycobiome.</title>
        <authorList>
            <person name="Mesny F."/>
            <person name="Miyauchi S."/>
            <person name="Thiergart T."/>
            <person name="Pickel B."/>
            <person name="Atanasova L."/>
            <person name="Karlsson M."/>
            <person name="Huettel B."/>
            <person name="Barry K.W."/>
            <person name="Haridas S."/>
            <person name="Chen C."/>
            <person name="Bauer D."/>
            <person name="Andreopoulos W."/>
            <person name="Pangilinan J."/>
            <person name="LaButti K."/>
            <person name="Riley R."/>
            <person name="Lipzen A."/>
            <person name="Clum A."/>
            <person name="Drula E."/>
            <person name="Henrissat B."/>
            <person name="Kohler A."/>
            <person name="Grigoriev I.V."/>
            <person name="Martin F.M."/>
            <person name="Hacquard S."/>
        </authorList>
    </citation>
    <scope>NUCLEOTIDE SEQUENCE</scope>
    <source>
        <strain evidence="2">MPI-SDFR-AT-0120</strain>
    </source>
</reference>
<protein>
    <submittedName>
        <fullName evidence="2">Uncharacterized protein</fullName>
    </submittedName>
</protein>
<proteinExistence type="predicted"/>
<dbReference type="Proteomes" id="UP000813461">
    <property type="component" value="Unassembled WGS sequence"/>
</dbReference>
<organism evidence="2 3">
    <name type="scientific">Paraphoma chrysanthemicola</name>
    <dbReference type="NCBI Taxonomy" id="798071"/>
    <lineage>
        <taxon>Eukaryota</taxon>
        <taxon>Fungi</taxon>
        <taxon>Dikarya</taxon>
        <taxon>Ascomycota</taxon>
        <taxon>Pezizomycotina</taxon>
        <taxon>Dothideomycetes</taxon>
        <taxon>Pleosporomycetidae</taxon>
        <taxon>Pleosporales</taxon>
        <taxon>Pleosporineae</taxon>
        <taxon>Phaeosphaeriaceae</taxon>
        <taxon>Paraphoma</taxon>
    </lineage>
</organism>
<keyword evidence="3" id="KW-1185">Reference proteome</keyword>
<evidence type="ECO:0000256" key="1">
    <source>
        <dbReference type="SAM" id="Phobius"/>
    </source>
</evidence>
<dbReference type="AlphaFoldDB" id="A0A8K0QZM5"/>
<keyword evidence="1" id="KW-0812">Transmembrane</keyword>
<keyword evidence="1" id="KW-1133">Transmembrane helix</keyword>
<comment type="caution">
    <text evidence="2">The sequence shown here is derived from an EMBL/GenBank/DDBJ whole genome shotgun (WGS) entry which is preliminary data.</text>
</comment>
<accession>A0A8K0QZM5</accession>
<dbReference type="EMBL" id="JAGMVJ010000014">
    <property type="protein sequence ID" value="KAH7082051.1"/>
    <property type="molecule type" value="Genomic_DNA"/>
</dbReference>
<dbReference type="OrthoDB" id="5428890at2759"/>
<name>A0A8K0QZM5_9PLEO</name>
<feature type="transmembrane region" description="Helical" evidence="1">
    <location>
        <begin position="193"/>
        <end position="212"/>
    </location>
</feature>